<feature type="compositionally biased region" description="Basic and acidic residues" evidence="1">
    <location>
        <begin position="102"/>
        <end position="120"/>
    </location>
</feature>
<evidence type="ECO:0000313" key="3">
    <source>
        <dbReference type="EMBL" id="MCO37109.1"/>
    </source>
</evidence>
<name>A0A9P3V911_LISMN</name>
<gene>
    <name evidence="3" type="ORF">DOV25_01380</name>
    <name evidence="2" type="ORF">GYO01_04825</name>
</gene>
<dbReference type="Proteomes" id="UP000269407">
    <property type="component" value="Unassembled WGS sequence"/>
</dbReference>
<dbReference type="RefSeq" id="WP_061112794.1">
    <property type="nucleotide sequence ID" value="NZ_BAAFVE010000037.1"/>
</dbReference>
<proteinExistence type="predicted"/>
<evidence type="ECO:0000313" key="5">
    <source>
        <dbReference type="Proteomes" id="UP000845014"/>
    </source>
</evidence>
<reference evidence="2" key="3">
    <citation type="submission" date="2020-01" db="EMBL/GenBank/DDBJ databases">
        <authorList>
            <consortium name="NCBI Pathogen Detection Project"/>
        </authorList>
    </citation>
    <scope>NUCLEOTIDE SEQUENCE</scope>
    <source>
        <strain evidence="2">CFIAFB20160079</strain>
    </source>
</reference>
<reference evidence="3 4" key="2">
    <citation type="submission" date="2018-07" db="EMBL/GenBank/DDBJ databases">
        <authorList>
            <consortium name="GenomeTrakr: Next Generation Sequencing Network for Food Pathogen Tracability"/>
        </authorList>
    </citation>
    <scope>NUCLEOTIDE SEQUENCE [LARGE SCALE GENOMIC DNA]</scope>
    <source>
        <strain evidence="3 4">FDA00013213</strain>
    </source>
</reference>
<dbReference type="EMBL" id="DAAHUJ010000002">
    <property type="protein sequence ID" value="HAB7363425.1"/>
    <property type="molecule type" value="Genomic_DNA"/>
</dbReference>
<evidence type="ECO:0000313" key="2">
    <source>
        <dbReference type="EMBL" id="HAB7363425.1"/>
    </source>
</evidence>
<protein>
    <submittedName>
        <fullName evidence="2">Uncharacterized protein</fullName>
    </submittedName>
</protein>
<dbReference type="AlphaFoldDB" id="A0A9P3V911"/>
<reference evidence="2 5" key="1">
    <citation type="journal article" date="2018" name="Genome Biol.">
        <title>SKESA: strategic k-mer extension for scrupulous assemblies.</title>
        <authorList>
            <person name="Souvorov A."/>
            <person name="Agarwala R."/>
            <person name="Lipman D.J."/>
        </authorList>
    </citation>
    <scope>NUCLEOTIDE SEQUENCE [LARGE SCALE GENOMIC DNA]</scope>
    <source>
        <strain evidence="2 5">CFIAFB20160079</strain>
    </source>
</reference>
<dbReference type="Proteomes" id="UP000845014">
    <property type="component" value="Unassembled WGS sequence"/>
</dbReference>
<dbReference type="EMBL" id="RCRQ01000001">
    <property type="protein sequence ID" value="MCO37109.1"/>
    <property type="molecule type" value="Genomic_DNA"/>
</dbReference>
<feature type="region of interest" description="Disordered" evidence="1">
    <location>
        <begin position="99"/>
        <end position="120"/>
    </location>
</feature>
<evidence type="ECO:0000256" key="1">
    <source>
        <dbReference type="SAM" id="MobiDB-lite"/>
    </source>
</evidence>
<accession>A0A9P3V911</accession>
<comment type="caution">
    <text evidence="2">The sequence shown here is derived from an EMBL/GenBank/DDBJ whole genome shotgun (WGS) entry which is preliminary data.</text>
</comment>
<organism evidence="2 5">
    <name type="scientific">Listeria monocytogenes</name>
    <dbReference type="NCBI Taxonomy" id="1639"/>
    <lineage>
        <taxon>Bacteria</taxon>
        <taxon>Bacillati</taxon>
        <taxon>Bacillota</taxon>
        <taxon>Bacilli</taxon>
        <taxon>Bacillales</taxon>
        <taxon>Listeriaceae</taxon>
        <taxon>Listeria</taxon>
    </lineage>
</organism>
<evidence type="ECO:0000313" key="4">
    <source>
        <dbReference type="Proteomes" id="UP000269407"/>
    </source>
</evidence>
<sequence length="255" mass="29645">MGTYAYKNEDRNESSVIFAKDAQEKHRKVRYYCPNIDCPAELYICSLDGEKEAYFSANSSIKHIDGCWGASKNSKIKLNEYTEELFEFEDALTNLMKPVSTSKKDSERQEGKTHGTGDSKLKPLRTIHQIYEMCKLNHIKDTYNGTLIGYMLLDNRSEYLYSKGIYGFKIVECTRQKPNFYNNEKKELFLGAPKDIHKFKLILQFENLTLFTKLKNSYYSNRDATVIVAGNWSYSKERKAFLTKINSAKQFKILK</sequence>